<evidence type="ECO:0000313" key="3">
    <source>
        <dbReference type="Proteomes" id="UP001347796"/>
    </source>
</evidence>
<gene>
    <name evidence="2" type="ORF">SNE40_019727</name>
</gene>
<keyword evidence="3" id="KW-1185">Reference proteome</keyword>
<evidence type="ECO:0000313" key="2">
    <source>
        <dbReference type="EMBL" id="KAK6171570.1"/>
    </source>
</evidence>
<feature type="signal peptide" evidence="1">
    <location>
        <begin position="1"/>
        <end position="17"/>
    </location>
</feature>
<comment type="caution">
    <text evidence="2">The sequence shown here is derived from an EMBL/GenBank/DDBJ whole genome shotgun (WGS) entry which is preliminary data.</text>
</comment>
<evidence type="ECO:0000256" key="1">
    <source>
        <dbReference type="SAM" id="SignalP"/>
    </source>
</evidence>
<keyword evidence="1" id="KW-0732">Signal</keyword>
<reference evidence="2 3" key="1">
    <citation type="submission" date="2024-01" db="EMBL/GenBank/DDBJ databases">
        <title>The genome of the rayed Mediterranean limpet Patella caerulea (Linnaeus, 1758).</title>
        <authorList>
            <person name="Anh-Thu Weber A."/>
            <person name="Halstead-Nussloch G."/>
        </authorList>
    </citation>
    <scope>NUCLEOTIDE SEQUENCE [LARGE SCALE GENOMIC DNA]</scope>
    <source>
        <strain evidence="2">AATW-2023a</strain>
        <tissue evidence="2">Whole specimen</tissue>
    </source>
</reference>
<name>A0AAN8PJ89_PATCE</name>
<sequence>MKTVLVALCVVIVAAYAVDVDTDFVKSALAFKDQVMNRDVEGNLEKRAMLNVFKRKCSPLQAECNMFRPCCNTKVVKCSSFLGGHCVRRPQPRD</sequence>
<organism evidence="2 3">
    <name type="scientific">Patella caerulea</name>
    <name type="common">Rayed Mediterranean limpet</name>
    <dbReference type="NCBI Taxonomy" id="87958"/>
    <lineage>
        <taxon>Eukaryota</taxon>
        <taxon>Metazoa</taxon>
        <taxon>Spiralia</taxon>
        <taxon>Lophotrochozoa</taxon>
        <taxon>Mollusca</taxon>
        <taxon>Gastropoda</taxon>
        <taxon>Patellogastropoda</taxon>
        <taxon>Patelloidea</taxon>
        <taxon>Patellidae</taxon>
        <taxon>Patella</taxon>
    </lineage>
</organism>
<proteinExistence type="predicted"/>
<dbReference type="AlphaFoldDB" id="A0AAN8PJ89"/>
<feature type="chain" id="PRO_5042870655" evidence="1">
    <location>
        <begin position="18"/>
        <end position="94"/>
    </location>
</feature>
<dbReference type="Proteomes" id="UP001347796">
    <property type="component" value="Unassembled WGS sequence"/>
</dbReference>
<protein>
    <submittedName>
        <fullName evidence="2">Uncharacterized protein</fullName>
    </submittedName>
</protein>
<dbReference type="EMBL" id="JAZGQO010000014">
    <property type="protein sequence ID" value="KAK6171570.1"/>
    <property type="molecule type" value="Genomic_DNA"/>
</dbReference>
<accession>A0AAN8PJ89</accession>